<evidence type="ECO:0000313" key="1">
    <source>
        <dbReference type="EMBL" id="SPY94997.1"/>
    </source>
</evidence>
<sequence length="51" mass="5602">MAPRFYGLPVNEGTITLTEKSVTAPAEIMNGDEALIPFLANEDIHWDISVN</sequence>
<dbReference type="EC" id="3.5.2.3" evidence="1"/>
<protein>
    <submittedName>
        <fullName evidence="1">Dihydroorotase</fullName>
        <ecNumber evidence="1">3.5.2.3</ecNumber>
    </submittedName>
</protein>
<dbReference type="Proteomes" id="UP000251485">
    <property type="component" value="Unassembled WGS sequence"/>
</dbReference>
<keyword evidence="1" id="KW-0378">Hydrolase</keyword>
<dbReference type="AlphaFoldDB" id="A0A2X2BGF2"/>
<name>A0A2X2BGF2_PROMI</name>
<dbReference type="GO" id="GO:0004151">
    <property type="term" value="F:dihydroorotase activity"/>
    <property type="evidence" value="ECO:0007669"/>
    <property type="project" value="UniProtKB-EC"/>
</dbReference>
<accession>A0A2X2BGF2</accession>
<reference evidence="1 2" key="1">
    <citation type="submission" date="2018-06" db="EMBL/GenBank/DDBJ databases">
        <authorList>
            <consortium name="Pathogen Informatics"/>
            <person name="Doyle S."/>
        </authorList>
    </citation>
    <scope>NUCLEOTIDE SEQUENCE [LARGE SCALE GENOMIC DNA]</scope>
    <source>
        <strain evidence="1 2">NCTC10975</strain>
    </source>
</reference>
<dbReference type="EMBL" id="UAUE01000007">
    <property type="protein sequence ID" value="SPY94997.1"/>
    <property type="molecule type" value="Genomic_DNA"/>
</dbReference>
<dbReference type="InterPro" id="IPR032466">
    <property type="entry name" value="Metal_Hydrolase"/>
</dbReference>
<organism evidence="1 2">
    <name type="scientific">Proteus mirabilis</name>
    <dbReference type="NCBI Taxonomy" id="584"/>
    <lineage>
        <taxon>Bacteria</taxon>
        <taxon>Pseudomonadati</taxon>
        <taxon>Pseudomonadota</taxon>
        <taxon>Gammaproteobacteria</taxon>
        <taxon>Enterobacterales</taxon>
        <taxon>Morganellaceae</taxon>
        <taxon>Proteus</taxon>
    </lineage>
</organism>
<proteinExistence type="predicted"/>
<dbReference type="SUPFAM" id="SSF51556">
    <property type="entry name" value="Metallo-dependent hydrolases"/>
    <property type="match status" value="1"/>
</dbReference>
<dbReference type="Gene3D" id="3.20.20.140">
    <property type="entry name" value="Metal-dependent hydrolases"/>
    <property type="match status" value="1"/>
</dbReference>
<evidence type="ECO:0000313" key="2">
    <source>
        <dbReference type="Proteomes" id="UP000251485"/>
    </source>
</evidence>
<gene>
    <name evidence="1" type="primary">pyrC_1</name>
    <name evidence="1" type="ORF">NCTC10975_01356</name>
</gene>